<reference evidence="4 5" key="1">
    <citation type="submission" date="2009-01" db="EMBL/GenBank/DDBJ databases">
        <authorList>
            <person name="Qin X."/>
            <person name="Bachman B."/>
            <person name="Battles P."/>
            <person name="Bell A."/>
            <person name="Bess C."/>
            <person name="Bickham C."/>
            <person name="Chaboub L."/>
            <person name="Chen D."/>
            <person name="Coyle M."/>
            <person name="Deiros D.R."/>
            <person name="Dinh H."/>
            <person name="Forbes L."/>
            <person name="Fowler G."/>
            <person name="Francisco L."/>
            <person name="Fu Q."/>
            <person name="Gubbala S."/>
            <person name="Hale W."/>
            <person name="Han Y."/>
            <person name="Hemphill L."/>
            <person name="Highlander S.K."/>
            <person name="Hirani K."/>
            <person name="Hogues M."/>
            <person name="Jackson L."/>
            <person name="Jakkamsetti A."/>
            <person name="Javaid M."/>
            <person name="Jiang H."/>
            <person name="Korchina V."/>
            <person name="Kovar C."/>
            <person name="Lara F."/>
            <person name="Lee S."/>
            <person name="Mata R."/>
            <person name="Mathew T."/>
            <person name="Moen C."/>
            <person name="Morales K."/>
            <person name="Munidasa M."/>
            <person name="Nazareth L."/>
            <person name="Ngo R."/>
            <person name="Nguyen L."/>
            <person name="Okwuonu G."/>
            <person name="Ongeri F."/>
            <person name="Patil S."/>
            <person name="Petrosino J."/>
            <person name="Pham C."/>
            <person name="Pham P."/>
            <person name="Pu L.-L."/>
            <person name="Puazo M."/>
            <person name="Raj R."/>
            <person name="Reid J."/>
            <person name="Rouhana J."/>
            <person name="Saada N."/>
            <person name="Shang Y."/>
            <person name="Simmons D."/>
            <person name="Thornton R."/>
            <person name="Warren J."/>
            <person name="Weissenberger G."/>
            <person name="Zhang J."/>
            <person name="Zhang L."/>
            <person name="Zhou C."/>
            <person name="Zhu D."/>
            <person name="Muzny D."/>
            <person name="Worley K."/>
            <person name="Gibbs R."/>
        </authorList>
    </citation>
    <scope>NUCLEOTIDE SEQUENCE [LARGE SCALE GENOMIC DNA]</scope>
    <source>
        <strain evidence="4 5">ATCC 51866</strain>
    </source>
</reference>
<keyword evidence="1 2" id="KW-0238">DNA-binding</keyword>
<organism evidence="4 5">
    <name type="scientific">Corynebacterium glucuronolyticum ATCC 51866</name>
    <dbReference type="NCBI Taxonomy" id="548478"/>
    <lineage>
        <taxon>Bacteria</taxon>
        <taxon>Bacillati</taxon>
        <taxon>Actinomycetota</taxon>
        <taxon>Actinomycetes</taxon>
        <taxon>Mycobacteriales</taxon>
        <taxon>Corynebacteriaceae</taxon>
        <taxon>Corynebacterium</taxon>
    </lineage>
</organism>
<dbReference type="PANTHER" id="PTHR30055:SF226">
    <property type="entry name" value="HTH-TYPE TRANSCRIPTIONAL REGULATOR PKSA"/>
    <property type="match status" value="1"/>
</dbReference>
<evidence type="ECO:0000259" key="3">
    <source>
        <dbReference type="PROSITE" id="PS50977"/>
    </source>
</evidence>
<dbReference type="Proteomes" id="UP000006237">
    <property type="component" value="Unassembled WGS sequence"/>
</dbReference>
<evidence type="ECO:0000313" key="4">
    <source>
        <dbReference type="EMBL" id="EEI64271.1"/>
    </source>
</evidence>
<evidence type="ECO:0000313" key="5">
    <source>
        <dbReference type="Proteomes" id="UP000006237"/>
    </source>
</evidence>
<dbReference type="SUPFAM" id="SSF46689">
    <property type="entry name" value="Homeodomain-like"/>
    <property type="match status" value="1"/>
</dbReference>
<dbReference type="RefSeq" id="WP_005393771.1">
    <property type="nucleotide sequence ID" value="NZ_GG667032.1"/>
</dbReference>
<gene>
    <name evidence="4" type="ORF">HMPREF0293_0358</name>
</gene>
<dbReference type="InterPro" id="IPR009057">
    <property type="entry name" value="Homeodomain-like_sf"/>
</dbReference>
<accession>A0ABM9XSW3</accession>
<evidence type="ECO:0000256" key="1">
    <source>
        <dbReference type="ARBA" id="ARBA00023125"/>
    </source>
</evidence>
<comment type="caution">
    <text evidence="4">The sequence shown here is derived from an EMBL/GenBank/DDBJ whole genome shotgun (WGS) entry which is preliminary data.</text>
</comment>
<name>A0ABM9XSW3_9CORY</name>
<dbReference type="InterPro" id="IPR050109">
    <property type="entry name" value="HTH-type_TetR-like_transc_reg"/>
</dbReference>
<dbReference type="EMBL" id="ACHF01000011">
    <property type="protein sequence ID" value="EEI64271.1"/>
    <property type="molecule type" value="Genomic_DNA"/>
</dbReference>
<dbReference type="PANTHER" id="PTHR30055">
    <property type="entry name" value="HTH-TYPE TRANSCRIPTIONAL REGULATOR RUTR"/>
    <property type="match status" value="1"/>
</dbReference>
<sequence length="114" mass="12415">MASATMTARFCNLPADKREHITTAATTEFARHGYEQANTNRIAKEVDISVGVLFKYFPTKADLFLYVVRKGAEIIEAKPAPGYGIGCGVLEIVGKLVDVIGNTSASEREAVQMY</sequence>
<dbReference type="PRINTS" id="PR00455">
    <property type="entry name" value="HTHTETR"/>
</dbReference>
<protein>
    <submittedName>
        <fullName evidence="4">Transcriptional regulator, TetR family</fullName>
    </submittedName>
</protein>
<dbReference type="InterPro" id="IPR001647">
    <property type="entry name" value="HTH_TetR"/>
</dbReference>
<dbReference type="Gene3D" id="1.10.357.10">
    <property type="entry name" value="Tetracycline Repressor, domain 2"/>
    <property type="match status" value="1"/>
</dbReference>
<feature type="DNA-binding region" description="H-T-H motif" evidence="2">
    <location>
        <begin position="38"/>
        <end position="57"/>
    </location>
</feature>
<proteinExistence type="predicted"/>
<feature type="domain" description="HTH tetR-type" evidence="3">
    <location>
        <begin position="15"/>
        <end position="75"/>
    </location>
</feature>
<dbReference type="PROSITE" id="PS50977">
    <property type="entry name" value="HTH_TETR_2"/>
    <property type="match status" value="1"/>
</dbReference>
<evidence type="ECO:0000256" key="2">
    <source>
        <dbReference type="PROSITE-ProRule" id="PRU00335"/>
    </source>
</evidence>
<dbReference type="Pfam" id="PF00440">
    <property type="entry name" value="TetR_N"/>
    <property type="match status" value="1"/>
</dbReference>
<keyword evidence="5" id="KW-1185">Reference proteome</keyword>